<accession>A0A4Y2BK70</accession>
<dbReference type="AlphaFoldDB" id="A0A4Y2BK70"/>
<comment type="caution">
    <text evidence="2">The sequence shown here is derived from an EMBL/GenBank/DDBJ whole genome shotgun (WGS) entry which is preliminary data.</text>
</comment>
<evidence type="ECO:0000256" key="1">
    <source>
        <dbReference type="SAM" id="MobiDB-lite"/>
    </source>
</evidence>
<organism evidence="2 3">
    <name type="scientific">Araneus ventricosus</name>
    <name type="common">Orbweaver spider</name>
    <name type="synonym">Epeira ventricosa</name>
    <dbReference type="NCBI Taxonomy" id="182803"/>
    <lineage>
        <taxon>Eukaryota</taxon>
        <taxon>Metazoa</taxon>
        <taxon>Ecdysozoa</taxon>
        <taxon>Arthropoda</taxon>
        <taxon>Chelicerata</taxon>
        <taxon>Arachnida</taxon>
        <taxon>Araneae</taxon>
        <taxon>Araneomorphae</taxon>
        <taxon>Entelegynae</taxon>
        <taxon>Araneoidea</taxon>
        <taxon>Araneidae</taxon>
        <taxon>Araneus</taxon>
    </lineage>
</organism>
<gene>
    <name evidence="2" type="ORF">AVEN_23617_1</name>
</gene>
<protein>
    <submittedName>
        <fullName evidence="2">Uncharacterized protein</fullName>
    </submittedName>
</protein>
<dbReference type="Proteomes" id="UP000499080">
    <property type="component" value="Unassembled WGS sequence"/>
</dbReference>
<name>A0A4Y2BK70_ARAVE</name>
<feature type="region of interest" description="Disordered" evidence="1">
    <location>
        <begin position="44"/>
        <end position="89"/>
    </location>
</feature>
<reference evidence="2 3" key="1">
    <citation type="journal article" date="2019" name="Sci. Rep.">
        <title>Orb-weaving spider Araneus ventricosus genome elucidates the spidroin gene catalogue.</title>
        <authorList>
            <person name="Kono N."/>
            <person name="Nakamura H."/>
            <person name="Ohtoshi R."/>
            <person name="Moran D.A.P."/>
            <person name="Shinohara A."/>
            <person name="Yoshida Y."/>
            <person name="Fujiwara M."/>
            <person name="Mori M."/>
            <person name="Tomita M."/>
            <person name="Arakawa K."/>
        </authorList>
    </citation>
    <scope>NUCLEOTIDE SEQUENCE [LARGE SCALE GENOMIC DNA]</scope>
</reference>
<sequence>MGSSKHPHILAISLCMRRKRVKMSVSGRHLAGSEEEKQLLVPNHEMENPSTSSVNYDSMGCRTAYAGPSTQNKNNFYEEPEDLGHEIHT</sequence>
<keyword evidence="3" id="KW-1185">Reference proteome</keyword>
<proteinExistence type="predicted"/>
<dbReference type="EMBL" id="BGPR01000080">
    <property type="protein sequence ID" value="GBL91554.1"/>
    <property type="molecule type" value="Genomic_DNA"/>
</dbReference>
<evidence type="ECO:0000313" key="3">
    <source>
        <dbReference type="Proteomes" id="UP000499080"/>
    </source>
</evidence>
<evidence type="ECO:0000313" key="2">
    <source>
        <dbReference type="EMBL" id="GBL91554.1"/>
    </source>
</evidence>